<protein>
    <submittedName>
        <fullName evidence="7">TMPS9 protease</fullName>
    </submittedName>
</protein>
<dbReference type="Gene3D" id="3.40.50.150">
    <property type="entry name" value="Vaccinia Virus protein VP39"/>
    <property type="match status" value="1"/>
</dbReference>
<reference evidence="7 8" key="1">
    <citation type="submission" date="2020-02" db="EMBL/GenBank/DDBJ databases">
        <title>Relaxed selection underlies rapid genomic changes in the transitions from sociality to social parasitism in ants.</title>
        <authorList>
            <person name="Bi X."/>
        </authorList>
    </citation>
    <scope>NUCLEOTIDE SEQUENCE [LARGE SCALE GENOMIC DNA]</scope>
    <source>
        <strain evidence="7">BGI-DK2014b</strain>
        <tissue evidence="7">Whole body</tissue>
    </source>
</reference>
<dbReference type="InterPro" id="IPR009003">
    <property type="entry name" value="Peptidase_S1_PA"/>
</dbReference>
<feature type="domain" description="Peptidase S1" evidence="6">
    <location>
        <begin position="238"/>
        <end position="468"/>
    </location>
</feature>
<evidence type="ECO:0000256" key="5">
    <source>
        <dbReference type="RuleBase" id="RU363034"/>
    </source>
</evidence>
<dbReference type="InterPro" id="IPR001254">
    <property type="entry name" value="Trypsin_dom"/>
</dbReference>
<dbReference type="Gene3D" id="2.40.10.10">
    <property type="entry name" value="Trypsin-like serine proteases"/>
    <property type="match status" value="2"/>
</dbReference>
<keyword evidence="4" id="KW-1015">Disulfide bond</keyword>
<dbReference type="PROSITE" id="PS50240">
    <property type="entry name" value="TRYPSIN_DOM"/>
    <property type="match status" value="2"/>
</dbReference>
<dbReference type="AlphaFoldDB" id="A0A836JZP7"/>
<dbReference type="PROSITE" id="PS00135">
    <property type="entry name" value="TRYPSIN_SER"/>
    <property type="match status" value="2"/>
</dbReference>
<organism evidence="7 8">
    <name type="scientific">Acromyrmex heyeri</name>
    <dbReference type="NCBI Taxonomy" id="230685"/>
    <lineage>
        <taxon>Eukaryota</taxon>
        <taxon>Metazoa</taxon>
        <taxon>Ecdysozoa</taxon>
        <taxon>Arthropoda</taxon>
        <taxon>Hexapoda</taxon>
        <taxon>Insecta</taxon>
        <taxon>Pterygota</taxon>
        <taxon>Neoptera</taxon>
        <taxon>Endopterygota</taxon>
        <taxon>Hymenoptera</taxon>
        <taxon>Apocrita</taxon>
        <taxon>Aculeata</taxon>
        <taxon>Formicoidea</taxon>
        <taxon>Formicidae</taxon>
        <taxon>Myrmicinae</taxon>
        <taxon>Acromyrmex</taxon>
    </lineage>
</organism>
<dbReference type="PROSITE" id="PS00134">
    <property type="entry name" value="TRYPSIN_HIS"/>
    <property type="match status" value="2"/>
</dbReference>
<dbReference type="InterPro" id="IPR001314">
    <property type="entry name" value="Peptidase_S1A"/>
</dbReference>
<evidence type="ECO:0000256" key="3">
    <source>
        <dbReference type="ARBA" id="ARBA00022825"/>
    </source>
</evidence>
<dbReference type="PANTHER" id="PTHR24252:SF7">
    <property type="entry name" value="HYALIN"/>
    <property type="match status" value="1"/>
</dbReference>
<keyword evidence="8" id="KW-1185">Reference proteome</keyword>
<accession>A0A836JZP7</accession>
<dbReference type="CDD" id="cd00190">
    <property type="entry name" value="Tryp_SPc"/>
    <property type="match status" value="2"/>
</dbReference>
<dbReference type="SUPFAM" id="SSF53335">
    <property type="entry name" value="S-adenosyl-L-methionine-dependent methyltransferases"/>
    <property type="match status" value="1"/>
</dbReference>
<dbReference type="Proteomes" id="UP000670152">
    <property type="component" value="Unassembled WGS sequence"/>
</dbReference>
<dbReference type="InterPro" id="IPR033116">
    <property type="entry name" value="TRYPSIN_SER"/>
</dbReference>
<dbReference type="SMART" id="SM00020">
    <property type="entry name" value="Tryp_SPc"/>
    <property type="match status" value="2"/>
</dbReference>
<feature type="domain" description="Peptidase S1" evidence="6">
    <location>
        <begin position="566"/>
        <end position="801"/>
    </location>
</feature>
<dbReference type="PRINTS" id="PR00722">
    <property type="entry name" value="CHYMOTRYPSIN"/>
</dbReference>
<dbReference type="Pfam" id="PF00089">
    <property type="entry name" value="Trypsin"/>
    <property type="match status" value="2"/>
</dbReference>
<name>A0A836JZP7_9HYME</name>
<dbReference type="GO" id="GO:0006508">
    <property type="term" value="P:proteolysis"/>
    <property type="evidence" value="ECO:0007669"/>
    <property type="project" value="UniProtKB-KW"/>
</dbReference>
<keyword evidence="3 5" id="KW-0720">Serine protease</keyword>
<dbReference type="GO" id="GO:0004252">
    <property type="term" value="F:serine-type endopeptidase activity"/>
    <property type="evidence" value="ECO:0007669"/>
    <property type="project" value="InterPro"/>
</dbReference>
<evidence type="ECO:0000256" key="4">
    <source>
        <dbReference type="ARBA" id="ARBA00023157"/>
    </source>
</evidence>
<dbReference type="OrthoDB" id="546450at2759"/>
<evidence type="ECO:0000256" key="2">
    <source>
        <dbReference type="ARBA" id="ARBA00022801"/>
    </source>
</evidence>
<dbReference type="Pfam" id="PF08242">
    <property type="entry name" value="Methyltransf_12"/>
    <property type="match status" value="1"/>
</dbReference>
<dbReference type="EMBL" id="JAANIB010004698">
    <property type="protein sequence ID" value="KAG5333778.1"/>
    <property type="molecule type" value="Genomic_DNA"/>
</dbReference>
<evidence type="ECO:0000259" key="6">
    <source>
        <dbReference type="PROSITE" id="PS50240"/>
    </source>
</evidence>
<evidence type="ECO:0000313" key="8">
    <source>
        <dbReference type="Proteomes" id="UP000670152"/>
    </source>
</evidence>
<feature type="non-terminal residue" evidence="7">
    <location>
        <position position="809"/>
    </location>
</feature>
<keyword evidence="2 5" id="KW-0378">Hydrolase</keyword>
<evidence type="ECO:0000313" key="7">
    <source>
        <dbReference type="EMBL" id="KAG5333778.1"/>
    </source>
</evidence>
<dbReference type="InterPro" id="IPR043504">
    <property type="entry name" value="Peptidase_S1_PA_chymotrypsin"/>
</dbReference>
<keyword evidence="1 5" id="KW-0645">Protease</keyword>
<dbReference type="PANTHER" id="PTHR24252">
    <property type="entry name" value="ACROSIN-RELATED"/>
    <property type="match status" value="1"/>
</dbReference>
<dbReference type="InterPro" id="IPR029063">
    <property type="entry name" value="SAM-dependent_MTases_sf"/>
</dbReference>
<dbReference type="FunFam" id="2.40.10.10:FF:000006">
    <property type="entry name" value="Serine proteinase stubble"/>
    <property type="match status" value="2"/>
</dbReference>
<gene>
    <name evidence="7" type="primary">Tmprss9_1</name>
    <name evidence="7" type="ORF">G6Z77_0003718</name>
</gene>
<dbReference type="InterPro" id="IPR013217">
    <property type="entry name" value="Methyltransf_12"/>
</dbReference>
<dbReference type="CDD" id="cd02440">
    <property type="entry name" value="AdoMet_MTases"/>
    <property type="match status" value="1"/>
</dbReference>
<proteinExistence type="predicted"/>
<dbReference type="InterPro" id="IPR018114">
    <property type="entry name" value="TRYPSIN_HIS"/>
</dbReference>
<dbReference type="SUPFAM" id="SSF50494">
    <property type="entry name" value="Trypsin-like serine proteases"/>
    <property type="match status" value="2"/>
</dbReference>
<comment type="caution">
    <text evidence="7">The sequence shown here is derived from an EMBL/GenBank/DDBJ whole genome shotgun (WGS) entry which is preliminary data.</text>
</comment>
<sequence>MLTINNNNDVIKYSYNSLKYIASNKLQREKAIAITDEFNEYLKNISGKCIDIGCGPGDVTKDIILPALDPNAVVIGTDISESMIDYAKKKYIKEKRLEFDILDIQTKNLPTKYVSEFDLVLSFYTLHWCNDITQAFENIYRMLRPNGVMLVLFVTSHNIFNVLENLIYDGRFASHIKVNILIIHFFQEISLNNSRIRTGKFLFDEIFGIDIIENTETDEERLRNCTCECGLSNQENRIVGGRPTLPNRYPWIARLVYDGRFHCGASLLNNDYVITAAHCVRNLKRSKIRVVLGDYDQYVNTDGTPVMRAVSAVVRHRNFDMNSYNHDVALLKLRKSVKFSKKIRPICLPQPGTDPAGKEGTVVGWGRTSEGGMLPGKVQEVQVPIYSLTQCRKMKYRANRITENMICAGRSNQDSCQGDSGGPLLVQEADKLEIAGIVSWGVGCGRPGYPGVYTRVTRYLKWIHANMKEGCLCMQMTISKQLSAYRPTGCARLPFRNSNYFFDLSVWQLFYLYIYKDLIKIVSVAEMFDEKIKYFFGVFGNKPPYSTESPAPCYCSCGLRNEESRIVGGQTTSMNEFPWMARLSYLNKFYCGGTLINDRYVLTAAHCMKGFIFRFMWFMIRVTFGEHDRCIEKSPETRYVVRVMTGDFSFLNFENDIALLRLNERVPLSDTIRPICLPTMLDNEYVETKAIVSGWGTLKEDGKPSCLLQEVEVPVMSLQACRNTSYSARMISENMLCAGYLEGQKDSCQGDSGGPLITEREDKKYELIGVVSWGNGCARPGYPGVYTRVTRYMDWILKHSKDGCFCEHN</sequence>
<feature type="non-terminal residue" evidence="7">
    <location>
        <position position="1"/>
    </location>
</feature>
<evidence type="ECO:0000256" key="1">
    <source>
        <dbReference type="ARBA" id="ARBA00022670"/>
    </source>
</evidence>